<evidence type="ECO:0000256" key="3">
    <source>
        <dbReference type="ARBA" id="ARBA00023082"/>
    </source>
</evidence>
<evidence type="ECO:0000259" key="9">
    <source>
        <dbReference type="Pfam" id="PF08281"/>
    </source>
</evidence>
<keyword evidence="3 6" id="KW-0731">Sigma factor</keyword>
<comment type="similarity">
    <text evidence="1 6">Belongs to the sigma-70 factor family. ECF subfamily.</text>
</comment>
<gene>
    <name evidence="10" type="ORF">M4486_11405</name>
</gene>
<evidence type="ECO:0000259" key="8">
    <source>
        <dbReference type="Pfam" id="PF04542"/>
    </source>
</evidence>
<feature type="domain" description="RNA polymerase sigma factor 70 region 4 type 2" evidence="9">
    <location>
        <begin position="148"/>
        <end position="199"/>
    </location>
</feature>
<keyword evidence="5 6" id="KW-0804">Transcription</keyword>
<reference evidence="10" key="1">
    <citation type="submission" date="2022-05" db="EMBL/GenBank/DDBJ databases">
        <title>Genomic analysis of Brachybacterium sp. CBA3104.</title>
        <authorList>
            <person name="Roh S.W."/>
            <person name="Kim Y.B."/>
            <person name="Kim Y."/>
        </authorList>
    </citation>
    <scope>NUCLEOTIDE SEQUENCE</scope>
    <source>
        <strain evidence="10">CBA3104</strain>
    </source>
</reference>
<dbReference type="Pfam" id="PF04542">
    <property type="entry name" value="Sigma70_r2"/>
    <property type="match status" value="1"/>
</dbReference>
<organism evidence="10 11">
    <name type="scientific">Brachybacterium kimchii</name>
    <dbReference type="NCBI Taxonomy" id="2942909"/>
    <lineage>
        <taxon>Bacteria</taxon>
        <taxon>Bacillati</taxon>
        <taxon>Actinomycetota</taxon>
        <taxon>Actinomycetes</taxon>
        <taxon>Micrococcales</taxon>
        <taxon>Dermabacteraceae</taxon>
        <taxon>Brachybacterium</taxon>
    </lineage>
</organism>
<dbReference type="InterPro" id="IPR013324">
    <property type="entry name" value="RNA_pol_sigma_r3/r4-like"/>
</dbReference>
<evidence type="ECO:0000256" key="5">
    <source>
        <dbReference type="ARBA" id="ARBA00023163"/>
    </source>
</evidence>
<dbReference type="InterPro" id="IPR013249">
    <property type="entry name" value="RNA_pol_sigma70_r4_t2"/>
</dbReference>
<feature type="domain" description="RNA polymerase sigma-70 region 2" evidence="8">
    <location>
        <begin position="30"/>
        <end position="98"/>
    </location>
</feature>
<evidence type="ECO:0000256" key="2">
    <source>
        <dbReference type="ARBA" id="ARBA00023015"/>
    </source>
</evidence>
<dbReference type="CDD" id="cd06171">
    <property type="entry name" value="Sigma70_r4"/>
    <property type="match status" value="1"/>
</dbReference>
<dbReference type="RefSeq" id="WP_249477285.1">
    <property type="nucleotide sequence ID" value="NZ_CP097218.1"/>
</dbReference>
<protein>
    <recommendedName>
        <fullName evidence="6">RNA polymerase sigma factor</fullName>
    </recommendedName>
</protein>
<dbReference type="InterPro" id="IPR039425">
    <property type="entry name" value="RNA_pol_sigma-70-like"/>
</dbReference>
<dbReference type="Pfam" id="PF08281">
    <property type="entry name" value="Sigma70_r4_2"/>
    <property type="match status" value="1"/>
</dbReference>
<sequence>MSEASQERRMDERTLVLRAQDGDVDAFEVLIDRHQSALLRLASATLRNRADAEDVVQETLLTAWRRLHLLQDPDAFRSWLLQICARRSTDVVRRSARRGTDPLAPEVFPEQPGVGGSVGPVGSGSGGTNAGGHGDPFDAVVVDAQMRTLRQLLDGLEESQRECWVLREIDGLGYAEIASALDLPESTVRGRLARARAHIIARMEEWR</sequence>
<keyword evidence="2 6" id="KW-0805">Transcription regulation</keyword>
<dbReference type="InterPro" id="IPR013325">
    <property type="entry name" value="RNA_pol_sigma_r2"/>
</dbReference>
<keyword evidence="11" id="KW-1185">Reference proteome</keyword>
<dbReference type="Gene3D" id="1.10.10.10">
    <property type="entry name" value="Winged helix-like DNA-binding domain superfamily/Winged helix DNA-binding domain"/>
    <property type="match status" value="1"/>
</dbReference>
<keyword evidence="4 6" id="KW-0238">DNA-binding</keyword>
<dbReference type="Proteomes" id="UP001055868">
    <property type="component" value="Chromosome"/>
</dbReference>
<evidence type="ECO:0000313" key="11">
    <source>
        <dbReference type="Proteomes" id="UP001055868"/>
    </source>
</evidence>
<dbReference type="Gene3D" id="1.10.1740.10">
    <property type="match status" value="1"/>
</dbReference>
<feature type="region of interest" description="Disordered" evidence="7">
    <location>
        <begin position="96"/>
        <end position="132"/>
    </location>
</feature>
<dbReference type="PROSITE" id="PS01063">
    <property type="entry name" value="SIGMA70_ECF"/>
    <property type="match status" value="1"/>
</dbReference>
<dbReference type="NCBIfam" id="TIGR02937">
    <property type="entry name" value="sigma70-ECF"/>
    <property type="match status" value="1"/>
</dbReference>
<dbReference type="PANTHER" id="PTHR43133:SF8">
    <property type="entry name" value="RNA POLYMERASE SIGMA FACTOR HI_1459-RELATED"/>
    <property type="match status" value="1"/>
</dbReference>
<dbReference type="SUPFAM" id="SSF88946">
    <property type="entry name" value="Sigma2 domain of RNA polymerase sigma factors"/>
    <property type="match status" value="1"/>
</dbReference>
<accession>A0ABY4N147</accession>
<proteinExistence type="inferred from homology"/>
<evidence type="ECO:0000256" key="1">
    <source>
        <dbReference type="ARBA" id="ARBA00010641"/>
    </source>
</evidence>
<dbReference type="InterPro" id="IPR007627">
    <property type="entry name" value="RNA_pol_sigma70_r2"/>
</dbReference>
<dbReference type="EMBL" id="CP097218">
    <property type="protein sequence ID" value="UQN28257.1"/>
    <property type="molecule type" value="Genomic_DNA"/>
</dbReference>
<dbReference type="InterPro" id="IPR000838">
    <property type="entry name" value="RNA_pol_sigma70_ECF_CS"/>
</dbReference>
<dbReference type="SUPFAM" id="SSF88659">
    <property type="entry name" value="Sigma3 and sigma4 domains of RNA polymerase sigma factors"/>
    <property type="match status" value="1"/>
</dbReference>
<evidence type="ECO:0000256" key="4">
    <source>
        <dbReference type="ARBA" id="ARBA00023125"/>
    </source>
</evidence>
<feature type="compositionally biased region" description="Gly residues" evidence="7">
    <location>
        <begin position="113"/>
        <end position="132"/>
    </location>
</feature>
<dbReference type="InterPro" id="IPR014284">
    <property type="entry name" value="RNA_pol_sigma-70_dom"/>
</dbReference>
<dbReference type="InterPro" id="IPR036388">
    <property type="entry name" value="WH-like_DNA-bd_sf"/>
</dbReference>
<evidence type="ECO:0000256" key="6">
    <source>
        <dbReference type="RuleBase" id="RU000716"/>
    </source>
</evidence>
<name>A0ABY4N147_9MICO</name>
<dbReference type="PANTHER" id="PTHR43133">
    <property type="entry name" value="RNA POLYMERASE ECF-TYPE SIGMA FACTO"/>
    <property type="match status" value="1"/>
</dbReference>
<evidence type="ECO:0000256" key="7">
    <source>
        <dbReference type="SAM" id="MobiDB-lite"/>
    </source>
</evidence>
<evidence type="ECO:0000313" key="10">
    <source>
        <dbReference type="EMBL" id="UQN28257.1"/>
    </source>
</evidence>